<evidence type="ECO:0000256" key="10">
    <source>
        <dbReference type="HAMAP-Rule" id="MF_02041"/>
    </source>
</evidence>
<dbReference type="GO" id="GO:0050660">
    <property type="term" value="F:flavin adenine dinucleotide binding"/>
    <property type="evidence" value="ECO:0007669"/>
    <property type="project" value="InterPro"/>
</dbReference>
<dbReference type="FunFam" id="3.20.20.70:FF:000083">
    <property type="entry name" value="tRNA-dihydrouridine(20/20a) synthase"/>
    <property type="match status" value="1"/>
</dbReference>
<evidence type="ECO:0000256" key="3">
    <source>
        <dbReference type="ARBA" id="ARBA00022630"/>
    </source>
</evidence>
<comment type="similarity">
    <text evidence="10">Belongs to the Dus family. DusA subfamily.</text>
</comment>
<feature type="site" description="Interacts with tRNA; defines subfamily-specific binding signature" evidence="10">
    <location>
        <position position="304"/>
    </location>
</feature>
<evidence type="ECO:0000256" key="7">
    <source>
        <dbReference type="ARBA" id="ARBA00022884"/>
    </source>
</evidence>
<feature type="domain" description="DUS-like FMN-binding" evidence="14">
    <location>
        <begin position="15"/>
        <end position="323"/>
    </location>
</feature>
<feature type="binding site" evidence="10 13">
    <location>
        <position position="171"/>
    </location>
    <ligand>
        <name>FMN</name>
        <dbReference type="ChEBI" id="CHEBI:58210"/>
    </ligand>
</feature>
<dbReference type="Gene3D" id="3.20.20.70">
    <property type="entry name" value="Aldolase class I"/>
    <property type="match status" value="1"/>
</dbReference>
<dbReference type="RefSeq" id="WP_201247081.1">
    <property type="nucleotide sequence ID" value="NZ_NHSF01000083.1"/>
</dbReference>
<feature type="binding site" evidence="10 13">
    <location>
        <position position="139"/>
    </location>
    <ligand>
        <name>FMN</name>
        <dbReference type="ChEBI" id="CHEBI:58210"/>
    </ligand>
</feature>
<feature type="binding site" evidence="10">
    <location>
        <begin position="17"/>
        <end position="19"/>
    </location>
    <ligand>
        <name>FMN</name>
        <dbReference type="ChEBI" id="CHEBI:58210"/>
    </ligand>
</feature>
<keyword evidence="8 10" id="KW-0560">Oxidoreductase</keyword>
<evidence type="ECO:0000256" key="8">
    <source>
        <dbReference type="ARBA" id="ARBA00023002"/>
    </source>
</evidence>
<comment type="caution">
    <text evidence="10">Lacks conserved residue(s) required for the propagation of feature annotation.</text>
</comment>
<dbReference type="PANTHER" id="PTHR42907">
    <property type="entry name" value="FMN-LINKED OXIDOREDUCTASES SUPERFAMILY PROTEIN"/>
    <property type="match status" value="1"/>
</dbReference>
<dbReference type="PIRSF" id="PIRSF006621">
    <property type="entry name" value="Dus"/>
    <property type="match status" value="1"/>
</dbReference>
<dbReference type="InterPro" id="IPR035587">
    <property type="entry name" value="DUS-like_FMN-bd"/>
</dbReference>
<reference evidence="15" key="2">
    <citation type="journal article" date="2020" name="Microorganisms">
        <title>Osmotic Adaptation and Compatible Solute Biosynthesis of Phototrophic Bacteria as Revealed from Genome Analyses.</title>
        <authorList>
            <person name="Imhoff J.F."/>
            <person name="Rahn T."/>
            <person name="Kunzel S."/>
            <person name="Keller A."/>
            <person name="Neulinger S.C."/>
        </authorList>
    </citation>
    <scope>NUCLEOTIDE SEQUENCE</scope>
    <source>
        <strain evidence="15">DSM 4395</strain>
    </source>
</reference>
<feature type="binding site" evidence="10 13">
    <location>
        <begin position="211"/>
        <end position="213"/>
    </location>
    <ligand>
        <name>FMN</name>
        <dbReference type="ChEBI" id="CHEBI:58210"/>
    </ligand>
</feature>
<dbReference type="GO" id="GO:0010181">
    <property type="term" value="F:FMN binding"/>
    <property type="evidence" value="ECO:0007669"/>
    <property type="project" value="UniProtKB-UniRule"/>
</dbReference>
<feature type="binding site" evidence="10 13">
    <location>
        <begin position="235"/>
        <end position="236"/>
    </location>
    <ligand>
        <name>FMN</name>
        <dbReference type="ChEBI" id="CHEBI:58210"/>
    </ligand>
</feature>
<keyword evidence="2 10" id="KW-0820">tRNA-binding</keyword>
<comment type="catalytic activity">
    <reaction evidence="10">
        <text>5,6-dihydrouridine(20a) in tRNA + NADP(+) = uridine(20a) in tRNA + NADPH + H(+)</text>
        <dbReference type="Rhea" id="RHEA:53344"/>
        <dbReference type="Rhea" id="RHEA-COMP:13535"/>
        <dbReference type="Rhea" id="RHEA-COMP:13536"/>
        <dbReference type="ChEBI" id="CHEBI:15378"/>
        <dbReference type="ChEBI" id="CHEBI:57783"/>
        <dbReference type="ChEBI" id="CHEBI:58349"/>
        <dbReference type="ChEBI" id="CHEBI:65315"/>
        <dbReference type="ChEBI" id="CHEBI:74443"/>
    </reaction>
</comment>
<keyword evidence="4 10" id="KW-0288">FMN</keyword>
<feature type="binding site" evidence="10 13">
    <location>
        <position position="70"/>
    </location>
    <ligand>
        <name>FMN</name>
        <dbReference type="ChEBI" id="CHEBI:58210"/>
    </ligand>
</feature>
<evidence type="ECO:0000256" key="6">
    <source>
        <dbReference type="ARBA" id="ARBA00022857"/>
    </source>
</evidence>
<comment type="catalytic activity">
    <reaction evidence="10">
        <text>5,6-dihydrouridine(20) in tRNA + NAD(+) = uridine(20) in tRNA + NADH + H(+)</text>
        <dbReference type="Rhea" id="RHEA:53340"/>
        <dbReference type="Rhea" id="RHEA-COMP:13533"/>
        <dbReference type="Rhea" id="RHEA-COMP:13534"/>
        <dbReference type="ChEBI" id="CHEBI:15378"/>
        <dbReference type="ChEBI" id="CHEBI:57540"/>
        <dbReference type="ChEBI" id="CHEBI:57945"/>
        <dbReference type="ChEBI" id="CHEBI:65315"/>
        <dbReference type="ChEBI" id="CHEBI:74443"/>
        <dbReference type="EC" id="1.3.1.91"/>
    </reaction>
</comment>
<accession>A0AAJ0UKY0</accession>
<keyword evidence="7 10" id="KW-0694">RNA-binding</keyword>
<evidence type="ECO:0000256" key="4">
    <source>
        <dbReference type="ARBA" id="ARBA00022643"/>
    </source>
</evidence>
<organism evidence="15 16">
    <name type="scientific">Halochromatium salexigens</name>
    <name type="common">Chromatium salexigens</name>
    <dbReference type="NCBI Taxonomy" id="49447"/>
    <lineage>
        <taxon>Bacteria</taxon>
        <taxon>Pseudomonadati</taxon>
        <taxon>Pseudomonadota</taxon>
        <taxon>Gammaproteobacteria</taxon>
        <taxon>Chromatiales</taxon>
        <taxon>Chromatiaceae</taxon>
        <taxon>Halochromatium</taxon>
    </lineage>
</organism>
<feature type="site" description="Interacts with tRNA" evidence="10">
    <location>
        <position position="186"/>
    </location>
</feature>
<evidence type="ECO:0000256" key="11">
    <source>
        <dbReference type="PIRNR" id="PIRNR006621"/>
    </source>
</evidence>
<keyword evidence="6 10" id="KW-0521">NADP</keyword>
<comment type="caution">
    <text evidence="15">The sequence shown here is derived from an EMBL/GenBank/DDBJ whole genome shotgun (WGS) entry which is preliminary data.</text>
</comment>
<name>A0AAJ0UKY0_HALSE</name>
<dbReference type="InterPro" id="IPR018517">
    <property type="entry name" value="tRNA_hU_synthase_CS"/>
</dbReference>
<dbReference type="EMBL" id="NHSF01000083">
    <property type="protein sequence ID" value="MBK5932240.1"/>
    <property type="molecule type" value="Genomic_DNA"/>
</dbReference>
<keyword evidence="5 10" id="KW-0819">tRNA processing</keyword>
<feature type="site" description="Interacts with tRNA" evidence="10">
    <location>
        <position position="97"/>
    </location>
</feature>
<dbReference type="PROSITE" id="PS01136">
    <property type="entry name" value="UPF0034"/>
    <property type="match status" value="1"/>
</dbReference>
<evidence type="ECO:0000313" key="16">
    <source>
        <dbReference type="Proteomes" id="UP001296967"/>
    </source>
</evidence>
<protein>
    <recommendedName>
        <fullName evidence="10">tRNA-dihydrouridine(20/20a) synthase</fullName>
        <ecNumber evidence="10">1.3.1.91</ecNumber>
    </recommendedName>
    <alternativeName>
        <fullName evidence="10">U20-specific dihydrouridine synthase</fullName>
        <shortName evidence="10">U20-specific Dus</shortName>
    </alternativeName>
    <alternativeName>
        <fullName evidence="10">tRNA-dihydrouridine synthase A</fullName>
    </alternativeName>
</protein>
<feature type="active site" description="Proton donor" evidence="10 12">
    <location>
        <position position="100"/>
    </location>
</feature>
<keyword evidence="3 10" id="KW-0285">Flavoprotein</keyword>
<dbReference type="GO" id="GO:0102264">
    <property type="term" value="F:tRNA-dihydrouridine20 synthase activity"/>
    <property type="evidence" value="ECO:0007669"/>
    <property type="project" value="UniProtKB-EC"/>
</dbReference>
<evidence type="ECO:0000256" key="2">
    <source>
        <dbReference type="ARBA" id="ARBA00022555"/>
    </source>
</evidence>
<dbReference type="Gene3D" id="1.20.120.1460">
    <property type="match status" value="1"/>
</dbReference>
<evidence type="ECO:0000256" key="1">
    <source>
        <dbReference type="ARBA" id="ARBA00001917"/>
    </source>
</evidence>
<proteinExistence type="inferred from homology"/>
<evidence type="ECO:0000256" key="12">
    <source>
        <dbReference type="PIRSR" id="PIRSR006621-1"/>
    </source>
</evidence>
<dbReference type="InterPro" id="IPR013785">
    <property type="entry name" value="Aldolase_TIM"/>
</dbReference>
<comment type="cofactor">
    <cofactor evidence="1 10 11 13">
        <name>FMN</name>
        <dbReference type="ChEBI" id="CHEBI:58210"/>
    </cofactor>
</comment>
<dbReference type="GO" id="GO:0000049">
    <property type="term" value="F:tRNA binding"/>
    <property type="evidence" value="ECO:0007669"/>
    <property type="project" value="UniProtKB-UniRule"/>
</dbReference>
<dbReference type="Pfam" id="PF01207">
    <property type="entry name" value="Dus"/>
    <property type="match status" value="1"/>
</dbReference>
<evidence type="ECO:0000256" key="9">
    <source>
        <dbReference type="ARBA" id="ARBA00058013"/>
    </source>
</evidence>
<dbReference type="HAMAP" id="MF_02041">
    <property type="entry name" value="DusA_subfam"/>
    <property type="match status" value="1"/>
</dbReference>
<sequence>MSLNPTALLDRRLSVAPMLDWTDRHFRYFARLLSRHTLLYTEMVTTGALIHGDSARFLRYDSAEHPLALQLGGSDPAELARCARMGADWGYDEINLNVGCPSDRVQNGRFGACLMAEPALVADCVAAMKAAVSIPVTVKSRIGIDDRDSYEELVAFTEQVAAAGCDALIVHARKAWLQGLSPRENREVPPLRWGWVLALKQDFPTLPMVLNGGVTRLEQVEELLSERQLDGVMIGREAYQNPWLLADVDRRLFGTANPVSTPQQALAAFLPYVERQLAEGVPLASMTRHLLGLFHACPGAKAWRRTLSEQAHRPGAGIEVLTTAASRVSPRASESESEFVDCASFGRHAAGAR</sequence>
<dbReference type="AlphaFoldDB" id="A0AAJ0UKY0"/>
<dbReference type="NCBIfam" id="TIGR00742">
    <property type="entry name" value="yjbN"/>
    <property type="match status" value="1"/>
</dbReference>
<comment type="catalytic activity">
    <reaction evidence="10">
        <text>5,6-dihydrouridine(20) in tRNA + NADP(+) = uridine(20) in tRNA + NADPH + H(+)</text>
        <dbReference type="Rhea" id="RHEA:53336"/>
        <dbReference type="Rhea" id="RHEA-COMP:13533"/>
        <dbReference type="Rhea" id="RHEA-COMP:13534"/>
        <dbReference type="ChEBI" id="CHEBI:15378"/>
        <dbReference type="ChEBI" id="CHEBI:57783"/>
        <dbReference type="ChEBI" id="CHEBI:58349"/>
        <dbReference type="ChEBI" id="CHEBI:65315"/>
        <dbReference type="ChEBI" id="CHEBI:74443"/>
        <dbReference type="EC" id="1.3.1.91"/>
    </reaction>
</comment>
<comment type="function">
    <text evidence="9 10">Catalyzes the synthesis of 5,6-dihydrouridine (D), a modified base found in the D-loop of most tRNAs, via the reduction of the C5-C6 double bond in target uridines. Specifically modifies U20 and U20a in tRNAs.</text>
</comment>
<dbReference type="NCBIfam" id="NF008774">
    <property type="entry name" value="PRK11815.1"/>
    <property type="match status" value="1"/>
</dbReference>
<evidence type="ECO:0000256" key="13">
    <source>
        <dbReference type="PIRSR" id="PIRSR006621-2"/>
    </source>
</evidence>
<gene>
    <name evidence="10" type="primary">dusA</name>
    <name evidence="15" type="ORF">CCR82_17290</name>
</gene>
<dbReference type="Proteomes" id="UP001296967">
    <property type="component" value="Unassembled WGS sequence"/>
</dbReference>
<dbReference type="CDD" id="cd02801">
    <property type="entry name" value="DUS_like_FMN"/>
    <property type="match status" value="1"/>
</dbReference>
<dbReference type="InterPro" id="IPR004653">
    <property type="entry name" value="DusA"/>
</dbReference>
<evidence type="ECO:0000313" key="15">
    <source>
        <dbReference type="EMBL" id="MBK5932240.1"/>
    </source>
</evidence>
<dbReference type="EC" id="1.3.1.91" evidence="10"/>
<keyword evidence="13" id="KW-0547">Nucleotide-binding</keyword>
<comment type="catalytic activity">
    <reaction evidence="10">
        <text>5,6-dihydrouridine(20a) in tRNA + NAD(+) = uridine(20a) in tRNA + NADH + H(+)</text>
        <dbReference type="Rhea" id="RHEA:53348"/>
        <dbReference type="Rhea" id="RHEA-COMP:13535"/>
        <dbReference type="Rhea" id="RHEA-COMP:13536"/>
        <dbReference type="ChEBI" id="CHEBI:15378"/>
        <dbReference type="ChEBI" id="CHEBI:57540"/>
        <dbReference type="ChEBI" id="CHEBI:57945"/>
        <dbReference type="ChEBI" id="CHEBI:65315"/>
        <dbReference type="ChEBI" id="CHEBI:74443"/>
    </reaction>
</comment>
<dbReference type="SUPFAM" id="SSF51395">
    <property type="entry name" value="FMN-linked oxidoreductases"/>
    <property type="match status" value="1"/>
</dbReference>
<dbReference type="InterPro" id="IPR001269">
    <property type="entry name" value="DUS_fam"/>
</dbReference>
<keyword evidence="16" id="KW-1185">Reference proteome</keyword>
<reference evidence="15" key="1">
    <citation type="submission" date="2017-05" db="EMBL/GenBank/DDBJ databases">
        <authorList>
            <person name="Imhoff J.F."/>
            <person name="Rahn T."/>
            <person name="Kuenzel S."/>
            <person name="Neulinger S.C."/>
        </authorList>
    </citation>
    <scope>NUCLEOTIDE SEQUENCE</scope>
    <source>
        <strain evidence="15">DSM 4395</strain>
    </source>
</reference>
<dbReference type="PANTHER" id="PTHR42907:SF1">
    <property type="entry name" value="FMN-LINKED OXIDOREDUCTASES SUPERFAMILY PROTEIN"/>
    <property type="match status" value="1"/>
</dbReference>
<evidence type="ECO:0000256" key="5">
    <source>
        <dbReference type="ARBA" id="ARBA00022694"/>
    </source>
</evidence>
<comment type="similarity">
    <text evidence="11">Belongs to the dus family.</text>
</comment>
<evidence type="ECO:0000259" key="14">
    <source>
        <dbReference type="Pfam" id="PF01207"/>
    </source>
</evidence>